<name>A0A8X6JLL2_TRICU</name>
<accession>A0A8X6JLL2</accession>
<evidence type="ECO:0000313" key="2">
    <source>
        <dbReference type="EMBL" id="GFR30323.1"/>
    </source>
</evidence>
<sequence length="296" mass="34022">MLKPRQLHTATTDENVRKMDEMGKAKQRIINNRVVEELGIRHERAHKIINDTLGYRKVDLDHVATTVLLEKPTEENSTVIAANAADHVKDDVCLEHIRAEESLISIFFENVNNKFSLTWFPTLSKEEEEKYRVETVTLEAELQSVLGEIALVTCPVVNYPTHTPLKDQNADLKPNKKKPDENNVKVNDQRKTKNNDDPKVQNSTNEKNKTKRPRPEEFKTPKKFARVAKDLLPVRTCTTQNSFAALETVRNTEEASDHPLTVTPKIKPIMMRINKNYNFILQVIFRKYPNAVNKST</sequence>
<proteinExistence type="predicted"/>
<evidence type="ECO:0000256" key="1">
    <source>
        <dbReference type="SAM" id="MobiDB-lite"/>
    </source>
</evidence>
<dbReference type="Proteomes" id="UP000887116">
    <property type="component" value="Unassembled WGS sequence"/>
</dbReference>
<feature type="region of interest" description="Disordered" evidence="1">
    <location>
        <begin position="162"/>
        <end position="223"/>
    </location>
</feature>
<keyword evidence="3" id="KW-1185">Reference proteome</keyword>
<dbReference type="EMBL" id="BMAO01009354">
    <property type="protein sequence ID" value="GFR30323.1"/>
    <property type="molecule type" value="Genomic_DNA"/>
</dbReference>
<reference evidence="2" key="1">
    <citation type="submission" date="2020-07" db="EMBL/GenBank/DDBJ databases">
        <title>Multicomponent nature underlies the extraordinary mechanical properties of spider dragline silk.</title>
        <authorList>
            <person name="Kono N."/>
            <person name="Nakamura H."/>
            <person name="Mori M."/>
            <person name="Yoshida Y."/>
            <person name="Ohtoshi R."/>
            <person name="Malay A.D."/>
            <person name="Moran D.A.P."/>
            <person name="Tomita M."/>
            <person name="Numata K."/>
            <person name="Arakawa K."/>
        </authorList>
    </citation>
    <scope>NUCLEOTIDE SEQUENCE</scope>
</reference>
<dbReference type="AlphaFoldDB" id="A0A8X6JLL2"/>
<gene>
    <name evidence="2" type="ORF">TNCT_610611</name>
</gene>
<comment type="caution">
    <text evidence="2">The sequence shown here is derived from an EMBL/GenBank/DDBJ whole genome shotgun (WGS) entry which is preliminary data.</text>
</comment>
<organism evidence="2 3">
    <name type="scientific">Trichonephila clavata</name>
    <name type="common">Joro spider</name>
    <name type="synonym">Nephila clavata</name>
    <dbReference type="NCBI Taxonomy" id="2740835"/>
    <lineage>
        <taxon>Eukaryota</taxon>
        <taxon>Metazoa</taxon>
        <taxon>Ecdysozoa</taxon>
        <taxon>Arthropoda</taxon>
        <taxon>Chelicerata</taxon>
        <taxon>Arachnida</taxon>
        <taxon>Araneae</taxon>
        <taxon>Araneomorphae</taxon>
        <taxon>Entelegynae</taxon>
        <taxon>Araneoidea</taxon>
        <taxon>Nephilidae</taxon>
        <taxon>Trichonephila</taxon>
    </lineage>
</organism>
<protein>
    <submittedName>
        <fullName evidence="2">Uncharacterized protein</fullName>
    </submittedName>
</protein>
<evidence type="ECO:0000313" key="3">
    <source>
        <dbReference type="Proteomes" id="UP000887116"/>
    </source>
</evidence>
<feature type="compositionally biased region" description="Basic and acidic residues" evidence="1">
    <location>
        <begin position="164"/>
        <end position="199"/>
    </location>
</feature>